<organism evidence="1 2">
    <name type="scientific">Petromyces alliaceus</name>
    <name type="common">Aspergillus alliaceus</name>
    <dbReference type="NCBI Taxonomy" id="209559"/>
    <lineage>
        <taxon>Eukaryota</taxon>
        <taxon>Fungi</taxon>
        <taxon>Dikarya</taxon>
        <taxon>Ascomycota</taxon>
        <taxon>Pezizomycotina</taxon>
        <taxon>Eurotiomycetes</taxon>
        <taxon>Eurotiomycetidae</taxon>
        <taxon>Eurotiales</taxon>
        <taxon>Aspergillaceae</taxon>
        <taxon>Aspergillus</taxon>
        <taxon>Aspergillus subgen. Circumdati</taxon>
    </lineage>
</organism>
<name>A0A8H6EC25_PETAA</name>
<dbReference type="Proteomes" id="UP000541154">
    <property type="component" value="Unassembled WGS sequence"/>
</dbReference>
<keyword evidence="2" id="KW-1185">Reference proteome</keyword>
<sequence length="99" mass="11072">MIRCATEQEYLAQETVNAKHRNDDVKHSQLHSIRESWESALVGKSLLAAEAAADFYMCRIAQPPRKALEAPAARVKAKFGSLLDAERESHQISEALLPR</sequence>
<dbReference type="AlphaFoldDB" id="A0A8H6EC25"/>
<evidence type="ECO:0000313" key="2">
    <source>
        <dbReference type="Proteomes" id="UP000541154"/>
    </source>
</evidence>
<accession>A0A8H6EC25</accession>
<reference evidence="1 2" key="1">
    <citation type="submission" date="2019-04" db="EMBL/GenBank/DDBJ databases">
        <title>Aspergillus burnettii sp. nov., novel species from soil in southeast Queensland.</title>
        <authorList>
            <person name="Gilchrist C.L.M."/>
            <person name="Pitt J.I."/>
            <person name="Lange L."/>
            <person name="Lacey H.J."/>
            <person name="Vuong D."/>
            <person name="Midgley D.J."/>
            <person name="Greenfield P."/>
            <person name="Bradbury M."/>
            <person name="Lacey E."/>
            <person name="Busk P.K."/>
            <person name="Pilgaard B."/>
            <person name="Chooi Y.H."/>
            <person name="Piggott A.M."/>
        </authorList>
    </citation>
    <scope>NUCLEOTIDE SEQUENCE [LARGE SCALE GENOMIC DNA]</scope>
    <source>
        <strain evidence="1 2">FRR 5400</strain>
    </source>
</reference>
<gene>
    <name evidence="1" type="ORF">ETB97_011953</name>
</gene>
<evidence type="ECO:0000313" key="1">
    <source>
        <dbReference type="EMBL" id="KAF5866403.1"/>
    </source>
</evidence>
<proteinExistence type="predicted"/>
<dbReference type="EMBL" id="SPNV01000008">
    <property type="protein sequence ID" value="KAF5866403.1"/>
    <property type="molecule type" value="Genomic_DNA"/>
</dbReference>
<comment type="caution">
    <text evidence="1">The sequence shown here is derived from an EMBL/GenBank/DDBJ whole genome shotgun (WGS) entry which is preliminary data.</text>
</comment>
<protein>
    <submittedName>
        <fullName evidence="1">Uncharacterized protein</fullName>
    </submittedName>
</protein>